<accession>A0A059FBG9</accession>
<dbReference type="Gene3D" id="3.40.50.150">
    <property type="entry name" value="Vaccinia Virus protein VP39"/>
    <property type="match status" value="1"/>
</dbReference>
<dbReference type="GO" id="GO:0008610">
    <property type="term" value="P:lipid biosynthetic process"/>
    <property type="evidence" value="ECO:0007669"/>
    <property type="project" value="InterPro"/>
</dbReference>
<evidence type="ECO:0000313" key="3">
    <source>
        <dbReference type="EMBL" id="KCZ87959.1"/>
    </source>
</evidence>
<dbReference type="GO" id="GO:0008168">
    <property type="term" value="F:methyltransferase activity"/>
    <property type="evidence" value="ECO:0007669"/>
    <property type="project" value="UniProtKB-KW"/>
</dbReference>
<sequence length="221" mass="24795">MRIVEACEGRAFAVDLPQDALMRIQSGTLKTRYKGRRFCKNPFDVVLYLQLIERLKPATIIEIGTSEGGSAVWFRDQCRALGLETRILSFDIDPPTDLDEPGILIGKADAYAPDATLPADLLRDLPHPWLVVEDSAHNYASTLAVLRFFDRLVVRGDYVVVEDGVVADLPGEQYRAFEDGPNRAVAQFLTDVRDRYEIDAGLCDFYGHNVTYCPNAWLKVV</sequence>
<name>A0A059FBG9_9PROT</name>
<dbReference type="AlphaFoldDB" id="A0A059FBG9"/>
<comment type="caution">
    <text evidence="3">The sequence shown here is derived from an EMBL/GenBank/DDBJ whole genome shotgun (WGS) entry which is preliminary data.</text>
</comment>
<keyword evidence="2" id="KW-0808">Transferase</keyword>
<proteinExistence type="predicted"/>
<dbReference type="InterPro" id="IPR007072">
    <property type="entry name" value="RNMT_CmcI"/>
</dbReference>
<keyword evidence="4" id="KW-1185">Reference proteome</keyword>
<dbReference type="GO" id="GO:0032259">
    <property type="term" value="P:methylation"/>
    <property type="evidence" value="ECO:0007669"/>
    <property type="project" value="UniProtKB-KW"/>
</dbReference>
<evidence type="ECO:0000256" key="1">
    <source>
        <dbReference type="ARBA" id="ARBA00022603"/>
    </source>
</evidence>
<evidence type="ECO:0000313" key="4">
    <source>
        <dbReference type="Proteomes" id="UP000025171"/>
    </source>
</evidence>
<evidence type="ECO:0000256" key="2">
    <source>
        <dbReference type="ARBA" id="ARBA00022679"/>
    </source>
</evidence>
<protein>
    <submittedName>
        <fullName evidence="3">Cephalosporin hydroxylase</fullName>
    </submittedName>
</protein>
<dbReference type="GO" id="GO:0071770">
    <property type="term" value="P:DIM/DIP cell wall layer assembly"/>
    <property type="evidence" value="ECO:0007669"/>
    <property type="project" value="TreeGrafter"/>
</dbReference>
<dbReference type="SUPFAM" id="SSF53335">
    <property type="entry name" value="S-adenosyl-L-methionine-dependent methyltransferases"/>
    <property type="match status" value="1"/>
</dbReference>
<dbReference type="GO" id="GO:0005886">
    <property type="term" value="C:plasma membrane"/>
    <property type="evidence" value="ECO:0007669"/>
    <property type="project" value="TreeGrafter"/>
</dbReference>
<dbReference type="Pfam" id="PF04989">
    <property type="entry name" value="RMNT_CmcI"/>
    <property type="match status" value="1"/>
</dbReference>
<dbReference type="PANTHER" id="PTHR40048:SF1">
    <property type="entry name" value="RHAMNOSYL O-METHYLTRANSFERASE"/>
    <property type="match status" value="1"/>
</dbReference>
<organism evidence="3 4">
    <name type="scientific">Hyphomonas johnsonii MHS-2</name>
    <dbReference type="NCBI Taxonomy" id="1280950"/>
    <lineage>
        <taxon>Bacteria</taxon>
        <taxon>Pseudomonadati</taxon>
        <taxon>Pseudomonadota</taxon>
        <taxon>Alphaproteobacteria</taxon>
        <taxon>Hyphomonadales</taxon>
        <taxon>Hyphomonadaceae</taxon>
        <taxon>Hyphomonas</taxon>
    </lineage>
</organism>
<dbReference type="PATRIC" id="fig|1280950.3.peg.3267"/>
<dbReference type="OrthoDB" id="7690777at2"/>
<dbReference type="Proteomes" id="UP000025171">
    <property type="component" value="Unassembled WGS sequence"/>
</dbReference>
<dbReference type="EMBL" id="ARYK01000011">
    <property type="protein sequence ID" value="KCZ87959.1"/>
    <property type="molecule type" value="Genomic_DNA"/>
</dbReference>
<reference evidence="3 4" key="1">
    <citation type="journal article" date="2014" name="Antonie Van Leeuwenhoek">
        <title>Hyphomonas beringensis sp. nov. and Hyphomonas chukchiensis sp. nov., isolated from surface seawater of the Bering Sea and Chukchi Sea.</title>
        <authorList>
            <person name="Li C."/>
            <person name="Lai Q."/>
            <person name="Li G."/>
            <person name="Dong C."/>
            <person name="Wang J."/>
            <person name="Liao Y."/>
            <person name="Shao Z."/>
        </authorList>
    </citation>
    <scope>NUCLEOTIDE SEQUENCE [LARGE SCALE GENOMIC DNA]</scope>
    <source>
        <strain evidence="3 4">MHS-2</strain>
    </source>
</reference>
<dbReference type="RefSeq" id="WP_051618733.1">
    <property type="nucleotide sequence ID" value="NZ_ARYK01000011.1"/>
</dbReference>
<keyword evidence="1" id="KW-0489">Methyltransferase</keyword>
<dbReference type="PANTHER" id="PTHR40048">
    <property type="entry name" value="RHAMNOSYL O-METHYLTRANSFERASE"/>
    <property type="match status" value="1"/>
</dbReference>
<dbReference type="eggNOG" id="COG3510">
    <property type="taxonomic scope" value="Bacteria"/>
</dbReference>
<gene>
    <name evidence="3" type="ORF">HJO_16285</name>
</gene>
<dbReference type="InterPro" id="IPR029063">
    <property type="entry name" value="SAM-dependent_MTases_sf"/>
</dbReference>